<gene>
    <name evidence="1" type="ORF">QAD02_012662</name>
</gene>
<evidence type="ECO:0000313" key="1">
    <source>
        <dbReference type="EMBL" id="KAJ8676875.1"/>
    </source>
</evidence>
<dbReference type="EMBL" id="CM056742">
    <property type="protein sequence ID" value="KAJ8676875.1"/>
    <property type="molecule type" value="Genomic_DNA"/>
</dbReference>
<dbReference type="Proteomes" id="UP001239111">
    <property type="component" value="Chromosome 2"/>
</dbReference>
<proteinExistence type="predicted"/>
<sequence>MVPGTNEKKLARLTGKCLVTIDDVVNEKLDDVGLAIFTFNCQSLVKHVGDLECGPILQRCHVLVSTETWKKNEQVIDLPNFNCMNHSMRPFVSSGGVAIYQKSAESLTNHNPSMLIGKMKVEKLSSSRLHVGDICATACALPDGRRLIIVAIYISPSNSVASIIDFIKDVLLMYSENGGEAR</sequence>
<organism evidence="1 2">
    <name type="scientific">Eretmocerus hayati</name>
    <dbReference type="NCBI Taxonomy" id="131215"/>
    <lineage>
        <taxon>Eukaryota</taxon>
        <taxon>Metazoa</taxon>
        <taxon>Ecdysozoa</taxon>
        <taxon>Arthropoda</taxon>
        <taxon>Hexapoda</taxon>
        <taxon>Insecta</taxon>
        <taxon>Pterygota</taxon>
        <taxon>Neoptera</taxon>
        <taxon>Endopterygota</taxon>
        <taxon>Hymenoptera</taxon>
        <taxon>Apocrita</taxon>
        <taxon>Proctotrupomorpha</taxon>
        <taxon>Chalcidoidea</taxon>
        <taxon>Aphelinidae</taxon>
        <taxon>Aphelininae</taxon>
        <taxon>Eretmocerus</taxon>
    </lineage>
</organism>
<keyword evidence="2" id="KW-1185">Reference proteome</keyword>
<evidence type="ECO:0000313" key="2">
    <source>
        <dbReference type="Proteomes" id="UP001239111"/>
    </source>
</evidence>
<reference evidence="1" key="1">
    <citation type="submission" date="2023-04" db="EMBL/GenBank/DDBJ databases">
        <title>A chromosome-level genome assembly of the parasitoid wasp Eretmocerus hayati.</title>
        <authorList>
            <person name="Zhong Y."/>
            <person name="Liu S."/>
            <person name="Liu Y."/>
        </authorList>
    </citation>
    <scope>NUCLEOTIDE SEQUENCE</scope>
    <source>
        <strain evidence="1">ZJU_SS_LIU_2023</strain>
    </source>
</reference>
<accession>A0ACC2P524</accession>
<name>A0ACC2P524_9HYME</name>
<comment type="caution">
    <text evidence="1">The sequence shown here is derived from an EMBL/GenBank/DDBJ whole genome shotgun (WGS) entry which is preliminary data.</text>
</comment>
<protein>
    <submittedName>
        <fullName evidence="1">Uncharacterized protein</fullName>
    </submittedName>
</protein>